<dbReference type="AlphaFoldDB" id="A0A8K1CIR9"/>
<sequence>MYAFLLDGDGSNRVYVLKVEDARAKEMQRHGELLDAVQRQLDGSRRNEKELLVMVAKLRADKCQHDAEMAALRAKTKQTEDSAQASDQRQRLVNEDWRERIDGKDRVIAELKATVERLQGAVADGAVQQSVSRTQVEGLERDNQRLHAEHAELEKRYEVLGLILDRDHIYSEWIYPKSLISPWPSTSRECAITCSRLVLLHPRSEMTTSSPKKRQPLFDSPSKYGVHHAISAFTPTEERFKWQSTSNPTDALYALPTSIGTGSKKSFGTSTREDWDPSRKRSDDCAGPGSYKSVGSCGRQPSSLCRNSSVTAFENASRSSLHSDATPSPGPIYDLATTVGTAPSPKFGTAKRMPLNGKSEGPGPNLMLPTAFKEHAQGVAPTFGTEKRMRPGAGSGGSAPGPIYDLTTTGFRTGSVITFSKAKRF</sequence>
<keyword evidence="3" id="KW-1185">Reference proteome</keyword>
<proteinExistence type="predicted"/>
<dbReference type="EMBL" id="SPLM01000072">
    <property type="protein sequence ID" value="TMW63814.1"/>
    <property type="molecule type" value="Genomic_DNA"/>
</dbReference>
<dbReference type="OrthoDB" id="6513151at2759"/>
<evidence type="ECO:0000313" key="3">
    <source>
        <dbReference type="Proteomes" id="UP000794436"/>
    </source>
</evidence>
<reference evidence="2" key="1">
    <citation type="submission" date="2019-03" db="EMBL/GenBank/DDBJ databases">
        <title>Long read genome sequence of the mycoparasitic Pythium oligandrum ATCC 38472 isolated from sugarbeet rhizosphere.</title>
        <authorList>
            <person name="Gaulin E."/>
        </authorList>
    </citation>
    <scope>NUCLEOTIDE SEQUENCE</scope>
    <source>
        <strain evidence="2">ATCC 38472_TT</strain>
    </source>
</reference>
<evidence type="ECO:0000313" key="2">
    <source>
        <dbReference type="EMBL" id="TMW63814.1"/>
    </source>
</evidence>
<feature type="region of interest" description="Disordered" evidence="1">
    <location>
        <begin position="263"/>
        <end position="305"/>
    </location>
</feature>
<protein>
    <submittedName>
        <fullName evidence="2">Uncharacterized protein</fullName>
    </submittedName>
</protein>
<comment type="caution">
    <text evidence="2">The sequence shown here is derived from an EMBL/GenBank/DDBJ whole genome shotgun (WGS) entry which is preliminary data.</text>
</comment>
<organism evidence="2 3">
    <name type="scientific">Pythium oligandrum</name>
    <name type="common">Mycoparasitic fungus</name>
    <dbReference type="NCBI Taxonomy" id="41045"/>
    <lineage>
        <taxon>Eukaryota</taxon>
        <taxon>Sar</taxon>
        <taxon>Stramenopiles</taxon>
        <taxon>Oomycota</taxon>
        <taxon>Peronosporomycetes</taxon>
        <taxon>Pythiales</taxon>
        <taxon>Pythiaceae</taxon>
        <taxon>Pythium</taxon>
    </lineage>
</organism>
<accession>A0A8K1CIR9</accession>
<dbReference type="Proteomes" id="UP000794436">
    <property type="component" value="Unassembled WGS sequence"/>
</dbReference>
<name>A0A8K1CIR9_PYTOL</name>
<evidence type="ECO:0000256" key="1">
    <source>
        <dbReference type="SAM" id="MobiDB-lite"/>
    </source>
</evidence>
<feature type="compositionally biased region" description="Basic and acidic residues" evidence="1">
    <location>
        <begin position="271"/>
        <end position="284"/>
    </location>
</feature>
<gene>
    <name evidence="2" type="ORF">Poli38472_002755</name>
</gene>